<evidence type="ECO:0000259" key="8">
    <source>
        <dbReference type="PROSITE" id="PS50109"/>
    </source>
</evidence>
<dbReference type="SUPFAM" id="SSF52172">
    <property type="entry name" value="CheY-like"/>
    <property type="match status" value="1"/>
</dbReference>
<dbReference type="CDD" id="cd16922">
    <property type="entry name" value="HATPase_EvgS-ArcB-TorS-like"/>
    <property type="match status" value="1"/>
</dbReference>
<feature type="domain" description="PAS" evidence="10">
    <location>
        <begin position="248"/>
        <end position="294"/>
    </location>
</feature>
<dbReference type="SMART" id="SM00448">
    <property type="entry name" value="REC"/>
    <property type="match status" value="1"/>
</dbReference>
<dbReference type="Pfam" id="PF08447">
    <property type="entry name" value="PAS_3"/>
    <property type="match status" value="1"/>
</dbReference>
<dbReference type="CDD" id="cd00082">
    <property type="entry name" value="HisKA"/>
    <property type="match status" value="1"/>
</dbReference>
<evidence type="ECO:0000256" key="6">
    <source>
        <dbReference type="ARBA" id="ARBA00023012"/>
    </source>
</evidence>
<dbReference type="Gene3D" id="3.30.450.20">
    <property type="entry name" value="PAS domain"/>
    <property type="match status" value="2"/>
</dbReference>
<dbReference type="InterPro" id="IPR005467">
    <property type="entry name" value="His_kinase_dom"/>
</dbReference>
<dbReference type="InterPro" id="IPR000014">
    <property type="entry name" value="PAS"/>
</dbReference>
<dbReference type="Gene3D" id="3.30.565.10">
    <property type="entry name" value="Histidine kinase-like ATPase, C-terminal domain"/>
    <property type="match status" value="1"/>
</dbReference>
<dbReference type="SMART" id="SM00387">
    <property type="entry name" value="HATPase_c"/>
    <property type="match status" value="1"/>
</dbReference>
<dbReference type="Pfam" id="PF00072">
    <property type="entry name" value="Response_reg"/>
    <property type="match status" value="1"/>
</dbReference>
<dbReference type="RefSeq" id="WP_109263048.1">
    <property type="nucleotide sequence ID" value="NZ_QEWP01000002.1"/>
</dbReference>
<evidence type="ECO:0000256" key="3">
    <source>
        <dbReference type="ARBA" id="ARBA00022553"/>
    </source>
</evidence>
<dbReference type="InterPro" id="IPR050736">
    <property type="entry name" value="Sensor_HK_Regulatory"/>
</dbReference>
<dbReference type="PRINTS" id="PR00344">
    <property type="entry name" value="BCTRLSENSOR"/>
</dbReference>
<evidence type="ECO:0000256" key="1">
    <source>
        <dbReference type="ARBA" id="ARBA00000085"/>
    </source>
</evidence>
<evidence type="ECO:0000259" key="9">
    <source>
        <dbReference type="PROSITE" id="PS50110"/>
    </source>
</evidence>
<dbReference type="InterPro" id="IPR000700">
    <property type="entry name" value="PAS-assoc_C"/>
</dbReference>
<dbReference type="InterPro" id="IPR036097">
    <property type="entry name" value="HisK_dim/P_sf"/>
</dbReference>
<evidence type="ECO:0000313" key="12">
    <source>
        <dbReference type="EMBL" id="PWE00676.1"/>
    </source>
</evidence>
<evidence type="ECO:0000259" key="10">
    <source>
        <dbReference type="PROSITE" id="PS50112"/>
    </source>
</evidence>
<comment type="catalytic activity">
    <reaction evidence="1">
        <text>ATP + protein L-histidine = ADP + protein N-phospho-L-histidine.</text>
        <dbReference type="EC" id="2.7.13.3"/>
    </reaction>
</comment>
<dbReference type="NCBIfam" id="TIGR00229">
    <property type="entry name" value="sensory_box"/>
    <property type="match status" value="2"/>
</dbReference>
<dbReference type="PANTHER" id="PTHR43711">
    <property type="entry name" value="TWO-COMPONENT HISTIDINE KINASE"/>
    <property type="match status" value="1"/>
</dbReference>
<dbReference type="PROSITE" id="PS50110">
    <property type="entry name" value="RESPONSE_REGULATORY"/>
    <property type="match status" value="1"/>
</dbReference>
<dbReference type="InterPro" id="IPR003661">
    <property type="entry name" value="HisK_dim/P_dom"/>
</dbReference>
<dbReference type="InterPro" id="IPR004358">
    <property type="entry name" value="Sig_transdc_His_kin-like_C"/>
</dbReference>
<dbReference type="Pfam" id="PF13426">
    <property type="entry name" value="PAS_9"/>
    <property type="match status" value="1"/>
</dbReference>
<dbReference type="Gene3D" id="3.40.50.2300">
    <property type="match status" value="1"/>
</dbReference>
<dbReference type="PROSITE" id="PS50112">
    <property type="entry name" value="PAS"/>
    <property type="match status" value="2"/>
</dbReference>
<accession>A0A2U2BC80</accession>
<dbReference type="OrthoDB" id="9796457at2"/>
<dbReference type="EC" id="2.7.13.3" evidence="2"/>
<name>A0A2U2BC80_9BACT</name>
<keyword evidence="13" id="KW-1185">Reference proteome</keyword>
<evidence type="ECO:0000256" key="7">
    <source>
        <dbReference type="PROSITE-ProRule" id="PRU00169"/>
    </source>
</evidence>
<feature type="domain" description="Histidine kinase" evidence="8">
    <location>
        <begin position="391"/>
        <end position="609"/>
    </location>
</feature>
<evidence type="ECO:0000259" key="11">
    <source>
        <dbReference type="PROSITE" id="PS50113"/>
    </source>
</evidence>
<dbReference type="PANTHER" id="PTHR43711:SF31">
    <property type="entry name" value="HISTIDINE KINASE"/>
    <property type="match status" value="1"/>
</dbReference>
<sequence>MLDQTQKFLNSSPYACIWHRAVLNEDGTPSYFMTEGVNLSFLDQFESLRINDERIVPGKSENGFSWFSYFRKLWETKQKTTVEDYFPSVKRHLKIDSSYLDDQLIVSWIKIAGPKSLKKNNQEEISLFSLLLEKIDGIAVQGYDANRKVKFWNKASEEMYGYSAHEAFGQDLVDLIIPEDMREEVITNIDSMLKASEARLPEFLQLRKKDGDLLPVMSHHTVLEYPKGEFLLFCIDVDMSAQKEADEKIRKLSHAVEQSPVSIIITDHDGYIEYVNPVFCEFTGFQSEEVLGKNPRFQKSDLLPKGQYVELWEAISQGNIWRGELVNRKKSGEIYFELATISPIVNSKGEITHFVCVKQDITEKKRFEQELLDSREKAKESDLLKAAFLQNMSHEIRTPMNGILGFSELARSKNLKPEKRDEYLSIVITSTHRLLGIVEDIMDVSRLETGDIALKNRSVKLSALMEKFYYSYLKKIEGDVELQKPVIGSKLQNNIVLVDSERLTQVMDKLLSNAVKFTPTGKIKFGCYQQDKGIRFFVEDTGIGINPDMTDLIFQPFYQIDMGQTRSFGGNGLGLTIASRIIDKMGSTIQVNSNPQKGSCFFFDLVFEKKDTNVESPAQHVIPNKKKHTILVAEADDVSFILFREILSRQFDEDKFELLRASSSNQAIELCRKRDSIDLVFVDVRMHYFDGISMAHQVKTIIPGVPIIGQYECTSGQMKDDFLNAGCDDYISKPFRQSLLIEKVNKFLSISG</sequence>
<evidence type="ECO:0000256" key="4">
    <source>
        <dbReference type="ARBA" id="ARBA00022679"/>
    </source>
</evidence>
<dbReference type="SMART" id="SM00091">
    <property type="entry name" value="PAS"/>
    <property type="match status" value="2"/>
</dbReference>
<dbReference type="InterPro" id="IPR001610">
    <property type="entry name" value="PAC"/>
</dbReference>
<evidence type="ECO:0000256" key="5">
    <source>
        <dbReference type="ARBA" id="ARBA00022777"/>
    </source>
</evidence>
<feature type="domain" description="Response regulatory" evidence="9">
    <location>
        <begin position="629"/>
        <end position="748"/>
    </location>
</feature>
<comment type="caution">
    <text evidence="12">The sequence shown here is derived from an EMBL/GenBank/DDBJ whole genome shotgun (WGS) entry which is preliminary data.</text>
</comment>
<dbReference type="SUPFAM" id="SSF55874">
    <property type="entry name" value="ATPase domain of HSP90 chaperone/DNA topoisomerase II/histidine kinase"/>
    <property type="match status" value="1"/>
</dbReference>
<dbReference type="SUPFAM" id="SSF47384">
    <property type="entry name" value="Homodimeric domain of signal transducing histidine kinase"/>
    <property type="match status" value="1"/>
</dbReference>
<dbReference type="GO" id="GO:0000155">
    <property type="term" value="F:phosphorelay sensor kinase activity"/>
    <property type="evidence" value="ECO:0007669"/>
    <property type="project" value="InterPro"/>
</dbReference>
<dbReference type="InterPro" id="IPR011006">
    <property type="entry name" value="CheY-like_superfamily"/>
</dbReference>
<gene>
    <name evidence="12" type="ORF">DDZ16_03525</name>
</gene>
<dbReference type="Gene3D" id="1.10.287.130">
    <property type="match status" value="1"/>
</dbReference>
<dbReference type="InterPro" id="IPR036890">
    <property type="entry name" value="HATPase_C_sf"/>
</dbReference>
<keyword evidence="3 7" id="KW-0597">Phosphoprotein</keyword>
<organism evidence="12 13">
    <name type="scientific">Marinilabilia rubra</name>
    <dbReference type="NCBI Taxonomy" id="2162893"/>
    <lineage>
        <taxon>Bacteria</taxon>
        <taxon>Pseudomonadati</taxon>
        <taxon>Bacteroidota</taxon>
        <taxon>Bacteroidia</taxon>
        <taxon>Marinilabiliales</taxon>
        <taxon>Marinilabiliaceae</taxon>
        <taxon>Marinilabilia</taxon>
    </lineage>
</organism>
<dbReference type="FunFam" id="3.30.565.10:FF:000006">
    <property type="entry name" value="Sensor histidine kinase WalK"/>
    <property type="match status" value="1"/>
</dbReference>
<dbReference type="AlphaFoldDB" id="A0A2U2BC80"/>
<dbReference type="SMART" id="SM00086">
    <property type="entry name" value="PAC"/>
    <property type="match status" value="2"/>
</dbReference>
<feature type="domain" description="PAS" evidence="10">
    <location>
        <begin position="144"/>
        <end position="196"/>
    </location>
</feature>
<dbReference type="InterPro" id="IPR001789">
    <property type="entry name" value="Sig_transdc_resp-reg_receiver"/>
</dbReference>
<proteinExistence type="predicted"/>
<protein>
    <recommendedName>
        <fullName evidence="2">histidine kinase</fullName>
        <ecNumber evidence="2">2.7.13.3</ecNumber>
    </recommendedName>
</protein>
<feature type="domain" description="PAC" evidence="11">
    <location>
        <begin position="319"/>
        <end position="373"/>
    </location>
</feature>
<keyword evidence="4" id="KW-0808">Transferase</keyword>
<dbReference type="CDD" id="cd00130">
    <property type="entry name" value="PAS"/>
    <property type="match status" value="2"/>
</dbReference>
<dbReference type="InterPro" id="IPR035965">
    <property type="entry name" value="PAS-like_dom_sf"/>
</dbReference>
<dbReference type="InterPro" id="IPR003594">
    <property type="entry name" value="HATPase_dom"/>
</dbReference>
<dbReference type="PROSITE" id="PS50113">
    <property type="entry name" value="PAC"/>
    <property type="match status" value="1"/>
</dbReference>
<dbReference type="InterPro" id="IPR013655">
    <property type="entry name" value="PAS_fold_3"/>
</dbReference>
<keyword evidence="5" id="KW-0418">Kinase</keyword>
<feature type="modified residue" description="4-aspartylphosphate" evidence="7">
    <location>
        <position position="683"/>
    </location>
</feature>
<dbReference type="SMART" id="SM00388">
    <property type="entry name" value="HisKA"/>
    <property type="match status" value="1"/>
</dbReference>
<dbReference type="Proteomes" id="UP000244956">
    <property type="component" value="Unassembled WGS sequence"/>
</dbReference>
<dbReference type="CDD" id="cd17546">
    <property type="entry name" value="REC_hyHK_CKI1_RcsC-like"/>
    <property type="match status" value="1"/>
</dbReference>
<evidence type="ECO:0000256" key="2">
    <source>
        <dbReference type="ARBA" id="ARBA00012438"/>
    </source>
</evidence>
<dbReference type="EMBL" id="QEWP01000002">
    <property type="protein sequence ID" value="PWE00676.1"/>
    <property type="molecule type" value="Genomic_DNA"/>
</dbReference>
<dbReference type="Pfam" id="PF00512">
    <property type="entry name" value="HisKA"/>
    <property type="match status" value="1"/>
</dbReference>
<keyword evidence="6" id="KW-0902">Two-component regulatory system</keyword>
<dbReference type="SUPFAM" id="SSF55785">
    <property type="entry name" value="PYP-like sensor domain (PAS domain)"/>
    <property type="match status" value="2"/>
</dbReference>
<dbReference type="PROSITE" id="PS50109">
    <property type="entry name" value="HIS_KIN"/>
    <property type="match status" value="1"/>
</dbReference>
<dbReference type="Pfam" id="PF02518">
    <property type="entry name" value="HATPase_c"/>
    <property type="match status" value="1"/>
</dbReference>
<reference evidence="12 13" key="1">
    <citation type="submission" date="2018-05" db="EMBL/GenBank/DDBJ databases">
        <title>Marinilabilia rubrum sp. nov., isolated from saltern sediment.</title>
        <authorList>
            <person name="Zhang R."/>
        </authorList>
    </citation>
    <scope>NUCLEOTIDE SEQUENCE [LARGE SCALE GENOMIC DNA]</scope>
    <source>
        <strain evidence="12 13">WTE16</strain>
    </source>
</reference>
<evidence type="ECO:0000313" key="13">
    <source>
        <dbReference type="Proteomes" id="UP000244956"/>
    </source>
</evidence>